<comment type="similarity">
    <text evidence="3">Belongs to the DNA gyrase inhibitor YacG family.</text>
</comment>
<comment type="function">
    <text evidence="3">Inhibits all the catalytic activities of DNA gyrase by preventing its interaction with DNA. Acts by binding directly to the C-terminal domain of GyrB, which probably disrupts DNA binding by the gyrase.</text>
</comment>
<organism evidence="4 5">
    <name type="scientific">Pontivivens ytuae</name>
    <dbReference type="NCBI Taxonomy" id="2789856"/>
    <lineage>
        <taxon>Bacteria</taxon>
        <taxon>Pseudomonadati</taxon>
        <taxon>Pseudomonadota</taxon>
        <taxon>Alphaproteobacteria</taxon>
        <taxon>Rhodobacterales</taxon>
        <taxon>Paracoccaceae</taxon>
        <taxon>Pontivivens</taxon>
    </lineage>
</organism>
<protein>
    <recommendedName>
        <fullName evidence="3">DNA gyrase inhibitor YacG</fullName>
    </recommendedName>
</protein>
<name>A0A7S9LRB3_9RHOB</name>
<keyword evidence="5" id="KW-1185">Reference proteome</keyword>
<dbReference type="InterPro" id="IPR005584">
    <property type="entry name" value="DNA_gyrase_inhibitor_YacG"/>
</dbReference>
<dbReference type="SUPFAM" id="SSF57716">
    <property type="entry name" value="Glucocorticoid receptor-like (DNA-binding domain)"/>
    <property type="match status" value="1"/>
</dbReference>
<evidence type="ECO:0000256" key="1">
    <source>
        <dbReference type="ARBA" id="ARBA00022723"/>
    </source>
</evidence>
<dbReference type="Proteomes" id="UP000594800">
    <property type="component" value="Chromosome"/>
</dbReference>
<dbReference type="GO" id="GO:0008657">
    <property type="term" value="F:DNA topoisomerase type II (double strand cut, ATP-hydrolyzing) inhibitor activity"/>
    <property type="evidence" value="ECO:0007669"/>
    <property type="project" value="UniProtKB-UniRule"/>
</dbReference>
<comment type="cofactor">
    <cofactor evidence="3">
        <name>Zn(2+)</name>
        <dbReference type="ChEBI" id="CHEBI:29105"/>
    </cofactor>
    <text evidence="3">Binds 1 zinc ion.</text>
</comment>
<evidence type="ECO:0000313" key="4">
    <source>
        <dbReference type="EMBL" id="QPH53295.1"/>
    </source>
</evidence>
<dbReference type="AlphaFoldDB" id="A0A7S9LRB3"/>
<dbReference type="GO" id="GO:0008270">
    <property type="term" value="F:zinc ion binding"/>
    <property type="evidence" value="ECO:0007669"/>
    <property type="project" value="UniProtKB-UniRule"/>
</dbReference>
<dbReference type="GO" id="GO:0006355">
    <property type="term" value="P:regulation of DNA-templated transcription"/>
    <property type="evidence" value="ECO:0007669"/>
    <property type="project" value="InterPro"/>
</dbReference>
<dbReference type="PANTHER" id="PTHR36150:SF1">
    <property type="entry name" value="DNA GYRASE INHIBITOR YACG"/>
    <property type="match status" value="1"/>
</dbReference>
<feature type="binding site" evidence="3">
    <location>
        <position position="22"/>
    </location>
    <ligand>
        <name>Zn(2+)</name>
        <dbReference type="ChEBI" id="CHEBI:29105"/>
    </ligand>
</feature>
<dbReference type="Pfam" id="PF03884">
    <property type="entry name" value="YacG"/>
    <property type="match status" value="1"/>
</dbReference>
<evidence type="ECO:0000256" key="3">
    <source>
        <dbReference type="HAMAP-Rule" id="MF_00649"/>
    </source>
</evidence>
<keyword evidence="2 3" id="KW-0862">Zinc</keyword>
<sequence>MSCPICGKTTERKYRPFCSKHCADVDLSRWFSGAYAVPAEEEDTPDEVEIRPVFRGDDTG</sequence>
<feature type="binding site" evidence="3">
    <location>
        <position position="6"/>
    </location>
    <ligand>
        <name>Zn(2+)</name>
        <dbReference type="ChEBI" id="CHEBI:29105"/>
    </ligand>
</feature>
<evidence type="ECO:0000313" key="5">
    <source>
        <dbReference type="Proteomes" id="UP000594800"/>
    </source>
</evidence>
<evidence type="ECO:0000256" key="2">
    <source>
        <dbReference type="ARBA" id="ARBA00022833"/>
    </source>
</evidence>
<proteinExistence type="inferred from homology"/>
<dbReference type="PANTHER" id="PTHR36150">
    <property type="entry name" value="DNA GYRASE INHIBITOR YACG"/>
    <property type="match status" value="1"/>
</dbReference>
<keyword evidence="1 3" id="KW-0479">Metal-binding</keyword>
<dbReference type="InterPro" id="IPR013088">
    <property type="entry name" value="Znf_NHR/GATA"/>
</dbReference>
<reference evidence="4 5" key="1">
    <citation type="submission" date="2020-11" db="EMBL/GenBank/DDBJ databases">
        <title>Description of Pontivivens ytuae sp. nov. isolated from deep sea sediment of Mariana Trench.</title>
        <authorList>
            <person name="Wang Z."/>
            <person name="Sun Q.-L."/>
            <person name="Xu X.-D."/>
            <person name="Tang Y.-Z."/>
            <person name="Zhang J."/>
        </authorList>
    </citation>
    <scope>NUCLEOTIDE SEQUENCE [LARGE SCALE GENOMIC DNA]</scope>
    <source>
        <strain evidence="4 5">MT2928</strain>
    </source>
</reference>
<feature type="binding site" evidence="3">
    <location>
        <position position="18"/>
    </location>
    <ligand>
        <name>Zn(2+)</name>
        <dbReference type="ChEBI" id="CHEBI:29105"/>
    </ligand>
</feature>
<dbReference type="HAMAP" id="MF_00649">
    <property type="entry name" value="DNA_gyrase_inhibitor_YacG"/>
    <property type="match status" value="1"/>
</dbReference>
<dbReference type="EMBL" id="CP064942">
    <property type="protein sequence ID" value="QPH53295.1"/>
    <property type="molecule type" value="Genomic_DNA"/>
</dbReference>
<comment type="subunit">
    <text evidence="3">Interacts with GyrB.</text>
</comment>
<dbReference type="Gene3D" id="3.30.50.10">
    <property type="entry name" value="Erythroid Transcription Factor GATA-1, subunit A"/>
    <property type="match status" value="1"/>
</dbReference>
<dbReference type="RefSeq" id="WP_196102506.1">
    <property type="nucleotide sequence ID" value="NZ_CP064942.1"/>
</dbReference>
<gene>
    <name evidence="3 4" type="primary">yacG</name>
    <name evidence="4" type="ORF">I0K15_16100</name>
</gene>
<dbReference type="KEGG" id="poz:I0K15_16100"/>
<feature type="binding site" evidence="3">
    <location>
        <position position="3"/>
    </location>
    <ligand>
        <name>Zn(2+)</name>
        <dbReference type="ChEBI" id="CHEBI:29105"/>
    </ligand>
</feature>
<accession>A0A7S9LRB3</accession>